<reference evidence="2 3" key="1">
    <citation type="submission" date="2016-12" db="EMBL/GenBank/DDBJ databases">
        <title>The whole genome sequencing and assembly of Bacillus cohnii DSM 6307T strain.</title>
        <authorList>
            <person name="Lee Y.-J."/>
            <person name="Yi H."/>
            <person name="Bahn Y.-S."/>
            <person name="Kim J.F."/>
            <person name="Lee D.-W."/>
        </authorList>
    </citation>
    <scope>NUCLEOTIDE SEQUENCE [LARGE SCALE GENOMIC DNA]</scope>
    <source>
        <strain evidence="2 3">DSM 6307</strain>
    </source>
</reference>
<protein>
    <recommendedName>
        <fullName evidence="1">YokE-like PH domain-containing protein</fullName>
    </recommendedName>
</protein>
<proteinExistence type="predicted"/>
<dbReference type="AlphaFoldDB" id="A0A223KKX6"/>
<name>A0A223KKX6_9BACI</name>
<dbReference type="KEGG" id="bcoh:BC6307_01945"/>
<dbReference type="RefSeq" id="WP_066416307.1">
    <property type="nucleotide sequence ID" value="NZ_CP018866.1"/>
</dbReference>
<gene>
    <name evidence="2" type="ORF">BC6307_01945</name>
</gene>
<keyword evidence="3" id="KW-1185">Reference proteome</keyword>
<dbReference type="EMBL" id="CP018866">
    <property type="protein sequence ID" value="AST90131.1"/>
    <property type="molecule type" value="Genomic_DNA"/>
</dbReference>
<evidence type="ECO:0000313" key="2">
    <source>
        <dbReference type="EMBL" id="AST90131.1"/>
    </source>
</evidence>
<organism evidence="2 3">
    <name type="scientific">Sutcliffiella cohnii</name>
    <dbReference type="NCBI Taxonomy" id="33932"/>
    <lineage>
        <taxon>Bacteria</taxon>
        <taxon>Bacillati</taxon>
        <taxon>Bacillota</taxon>
        <taxon>Bacilli</taxon>
        <taxon>Bacillales</taxon>
        <taxon>Bacillaceae</taxon>
        <taxon>Sutcliffiella</taxon>
    </lineage>
</organism>
<dbReference type="Pfam" id="PF14470">
    <property type="entry name" value="bPH_3"/>
    <property type="match status" value="1"/>
</dbReference>
<feature type="domain" description="YokE-like PH" evidence="1">
    <location>
        <begin position="45"/>
        <end position="111"/>
    </location>
</feature>
<dbReference type="InterPro" id="IPR039519">
    <property type="entry name" value="YokE-like_PH"/>
</dbReference>
<evidence type="ECO:0000313" key="3">
    <source>
        <dbReference type="Proteomes" id="UP000215224"/>
    </source>
</evidence>
<accession>A0A223KKX6</accession>
<sequence length="133" mass="15518">MFNRNEYMDQFLDEIMEPGEVEKQYFYVMSFAPLTNYLLFQEFTMLLNKHMIVAFTNKRILICEMDGTTGKMTGNFLPLDLQDVKEISFKRGLLKTTVKITFSDDSKIQIKPNNVCVGLSNHKKNLLALAERY</sequence>
<evidence type="ECO:0000259" key="1">
    <source>
        <dbReference type="Pfam" id="PF14470"/>
    </source>
</evidence>
<dbReference type="Proteomes" id="UP000215224">
    <property type="component" value="Chromosome"/>
</dbReference>